<dbReference type="Proteomes" id="UP000479000">
    <property type="component" value="Unassembled WGS sequence"/>
</dbReference>
<protein>
    <submittedName>
        <fullName evidence="1">Uncharacterized protein</fullName>
    </submittedName>
</protein>
<dbReference type="EMBL" id="CADCXU010015458">
    <property type="protein sequence ID" value="CAB0004876.1"/>
    <property type="molecule type" value="Genomic_DNA"/>
</dbReference>
<gene>
    <name evidence="1" type="ORF">NTEN_LOCUS10353</name>
</gene>
<dbReference type="AlphaFoldDB" id="A0A6H5GM57"/>
<evidence type="ECO:0000313" key="1">
    <source>
        <dbReference type="EMBL" id="CAB0004876.1"/>
    </source>
</evidence>
<organism evidence="1 2">
    <name type="scientific">Nesidiocoris tenuis</name>
    <dbReference type="NCBI Taxonomy" id="355587"/>
    <lineage>
        <taxon>Eukaryota</taxon>
        <taxon>Metazoa</taxon>
        <taxon>Ecdysozoa</taxon>
        <taxon>Arthropoda</taxon>
        <taxon>Hexapoda</taxon>
        <taxon>Insecta</taxon>
        <taxon>Pterygota</taxon>
        <taxon>Neoptera</taxon>
        <taxon>Paraneoptera</taxon>
        <taxon>Hemiptera</taxon>
        <taxon>Heteroptera</taxon>
        <taxon>Panheteroptera</taxon>
        <taxon>Cimicomorpha</taxon>
        <taxon>Miridae</taxon>
        <taxon>Dicyphina</taxon>
        <taxon>Nesidiocoris</taxon>
    </lineage>
</organism>
<sequence>MKVQGNKIGKTNVALQTKESPLITEGEPQLCARILPFLFKIFLQLGCLSISTPSQHHEWRKPRILKSLISPFQFNIDIGFRFENPLNVME</sequence>
<accession>A0A6H5GM57</accession>
<reference evidence="1 2" key="1">
    <citation type="submission" date="2020-02" db="EMBL/GenBank/DDBJ databases">
        <authorList>
            <person name="Ferguson B K."/>
        </authorList>
    </citation>
    <scope>NUCLEOTIDE SEQUENCE [LARGE SCALE GENOMIC DNA]</scope>
</reference>
<keyword evidence="2" id="KW-1185">Reference proteome</keyword>
<proteinExistence type="predicted"/>
<name>A0A6H5GM57_9HEMI</name>
<evidence type="ECO:0000313" key="2">
    <source>
        <dbReference type="Proteomes" id="UP000479000"/>
    </source>
</evidence>